<evidence type="ECO:0000313" key="4">
    <source>
        <dbReference type="EMBL" id="CAB4705681.1"/>
    </source>
</evidence>
<name>A0A6J6YM84_9ZZZZ</name>
<keyword evidence="1" id="KW-0472">Membrane</keyword>
<feature type="transmembrane region" description="Helical" evidence="1">
    <location>
        <begin position="50"/>
        <end position="70"/>
    </location>
</feature>
<dbReference type="InterPro" id="IPR006750">
    <property type="entry name" value="YdcZ"/>
</dbReference>
<feature type="transmembrane region" description="Helical" evidence="1">
    <location>
        <begin position="147"/>
        <end position="169"/>
    </location>
</feature>
<evidence type="ECO:0000313" key="9">
    <source>
        <dbReference type="EMBL" id="CAB5047587.1"/>
    </source>
</evidence>
<feature type="transmembrane region" description="Helical" evidence="1">
    <location>
        <begin position="209"/>
        <end position="229"/>
    </location>
</feature>
<dbReference type="PANTHER" id="PTHR34821">
    <property type="entry name" value="INNER MEMBRANE PROTEIN YDCZ"/>
    <property type="match status" value="1"/>
</dbReference>
<evidence type="ECO:0000313" key="6">
    <source>
        <dbReference type="EMBL" id="CAB4810219.1"/>
    </source>
</evidence>
<dbReference type="EMBL" id="CAFBQG010000050">
    <property type="protein sequence ID" value="CAB5047587.1"/>
    <property type="molecule type" value="Genomic_DNA"/>
</dbReference>
<dbReference type="EMBL" id="CAEZYC010000022">
    <property type="protein sequence ID" value="CAB4705681.1"/>
    <property type="molecule type" value="Genomic_DNA"/>
</dbReference>
<keyword evidence="1" id="KW-0812">Transmembrane</keyword>
<dbReference type="GO" id="GO:0005886">
    <property type="term" value="C:plasma membrane"/>
    <property type="evidence" value="ECO:0007669"/>
    <property type="project" value="TreeGrafter"/>
</dbReference>
<evidence type="ECO:0000313" key="3">
    <source>
        <dbReference type="EMBL" id="CAB4341199.1"/>
    </source>
</evidence>
<sequence length="329" mass="34433">MEVSDLMPGRHVQQSRFKVSHIVMTFIASVIITAQSSINSELNSHIQNPLITALINFATGLLVLLVMMIISRPIREGFFRIPSLIRAGTLRRWQLLGGLSGAFFVSSQSGLVSVVGVAIFTVAAVAGQTSAALLVDKFGIGPAGKQPVTVARIGAAILGICGVLVSVMGQDSKGQFAFGAVLISFAAGALVSTQPALNGQIANHTGQPAAATLVNFLVGFISLTIVYLVKQQISPQGFNMPPMPLENPIIWLGGPFGVLFVLTAAFMAKTLGVFLFTLTSVVGQLSGAILMDVLFPTASTNITWQLLLGISMTGAAVILASAKKKAKSQ</sequence>
<dbReference type="AlphaFoldDB" id="A0A6J6YM84"/>
<gene>
    <name evidence="4" type="ORF">UFOPK2648_00572</name>
    <name evidence="5" type="ORF">UFOPK2824_00078</name>
    <name evidence="6" type="ORF">UFOPK3037_01241</name>
    <name evidence="7" type="ORF">UFOPK3278_00599</name>
    <name evidence="3" type="ORF">UFOPK3406_01012</name>
    <name evidence="2" type="ORF">UFOPK3925_00135</name>
    <name evidence="8" type="ORF">UFOPK4097_01370</name>
    <name evidence="9" type="ORF">UFOPK4301_00551</name>
</gene>
<proteinExistence type="predicted"/>
<feature type="transmembrane region" description="Helical" evidence="1">
    <location>
        <begin position="175"/>
        <end position="197"/>
    </location>
</feature>
<reference evidence="6" key="1">
    <citation type="submission" date="2020-05" db="EMBL/GenBank/DDBJ databases">
        <authorList>
            <person name="Chiriac C."/>
            <person name="Salcher M."/>
            <person name="Ghai R."/>
            <person name="Kavagutti S V."/>
        </authorList>
    </citation>
    <scope>NUCLEOTIDE SEQUENCE</scope>
</reference>
<dbReference type="EMBL" id="CAESAI010000024">
    <property type="protein sequence ID" value="CAB4341199.1"/>
    <property type="molecule type" value="Genomic_DNA"/>
</dbReference>
<feature type="transmembrane region" description="Helical" evidence="1">
    <location>
        <begin position="302"/>
        <end position="322"/>
    </location>
</feature>
<dbReference type="PANTHER" id="PTHR34821:SF2">
    <property type="entry name" value="INNER MEMBRANE PROTEIN YDCZ"/>
    <property type="match status" value="1"/>
</dbReference>
<dbReference type="EMBL" id="CAFBPK010000028">
    <property type="protein sequence ID" value="CAB5027845.1"/>
    <property type="molecule type" value="Genomic_DNA"/>
</dbReference>
<evidence type="ECO:0000313" key="7">
    <source>
        <dbReference type="EMBL" id="CAB4847514.1"/>
    </source>
</evidence>
<dbReference type="EMBL" id="CAEZZD010000005">
    <property type="protein sequence ID" value="CAB4739868.1"/>
    <property type="molecule type" value="Genomic_DNA"/>
</dbReference>
<feature type="transmembrane region" description="Helical" evidence="1">
    <location>
        <begin position="21"/>
        <end position="38"/>
    </location>
</feature>
<dbReference type="EMBL" id="CAFAAO010000018">
    <property type="protein sequence ID" value="CAB4810219.1"/>
    <property type="molecule type" value="Genomic_DNA"/>
</dbReference>
<dbReference type="EMBL" id="CAFBIX010000017">
    <property type="protein sequence ID" value="CAB4847514.1"/>
    <property type="molecule type" value="Genomic_DNA"/>
</dbReference>
<dbReference type="EMBL" id="CAESAD010000001">
    <property type="protein sequence ID" value="CAB4330575.1"/>
    <property type="molecule type" value="Genomic_DNA"/>
</dbReference>
<organism evidence="6">
    <name type="scientific">freshwater metagenome</name>
    <dbReference type="NCBI Taxonomy" id="449393"/>
    <lineage>
        <taxon>unclassified sequences</taxon>
        <taxon>metagenomes</taxon>
        <taxon>ecological metagenomes</taxon>
    </lineage>
</organism>
<keyword evidence="1" id="KW-1133">Transmembrane helix</keyword>
<protein>
    <submittedName>
        <fullName evidence="6">Unannotated protein</fullName>
    </submittedName>
</protein>
<accession>A0A6J6YM84</accession>
<dbReference type="Pfam" id="PF04657">
    <property type="entry name" value="DMT_YdcZ"/>
    <property type="match status" value="2"/>
</dbReference>
<evidence type="ECO:0000313" key="8">
    <source>
        <dbReference type="EMBL" id="CAB5027845.1"/>
    </source>
</evidence>
<evidence type="ECO:0000256" key="1">
    <source>
        <dbReference type="SAM" id="Phobius"/>
    </source>
</evidence>
<feature type="transmembrane region" description="Helical" evidence="1">
    <location>
        <begin position="249"/>
        <end position="266"/>
    </location>
</feature>
<evidence type="ECO:0000313" key="5">
    <source>
        <dbReference type="EMBL" id="CAB4739868.1"/>
    </source>
</evidence>
<feature type="transmembrane region" description="Helical" evidence="1">
    <location>
        <begin position="112"/>
        <end position="135"/>
    </location>
</feature>
<evidence type="ECO:0000313" key="2">
    <source>
        <dbReference type="EMBL" id="CAB4330575.1"/>
    </source>
</evidence>